<protein>
    <recommendedName>
        <fullName evidence="7">VTT domain-containing protein</fullName>
    </recommendedName>
</protein>
<dbReference type="Proteomes" id="UP001461498">
    <property type="component" value="Unassembled WGS sequence"/>
</dbReference>
<dbReference type="EMBL" id="JAPXFL010000003">
    <property type="protein sequence ID" value="KAK9509235.1"/>
    <property type="molecule type" value="Genomic_DNA"/>
</dbReference>
<dbReference type="EMBL" id="JAPXFL010000003">
    <property type="protein sequence ID" value="KAK9509234.1"/>
    <property type="molecule type" value="Genomic_DNA"/>
</dbReference>
<feature type="transmembrane region" description="Helical" evidence="6">
    <location>
        <begin position="186"/>
        <end position="208"/>
    </location>
</feature>
<feature type="domain" description="VTT" evidence="7">
    <location>
        <begin position="89"/>
        <end position="209"/>
    </location>
</feature>
<organism evidence="8 9">
    <name type="scientific">Rhynocoris fuscipes</name>
    <dbReference type="NCBI Taxonomy" id="488301"/>
    <lineage>
        <taxon>Eukaryota</taxon>
        <taxon>Metazoa</taxon>
        <taxon>Ecdysozoa</taxon>
        <taxon>Arthropoda</taxon>
        <taxon>Hexapoda</taxon>
        <taxon>Insecta</taxon>
        <taxon>Pterygota</taxon>
        <taxon>Neoptera</taxon>
        <taxon>Paraneoptera</taxon>
        <taxon>Hemiptera</taxon>
        <taxon>Heteroptera</taxon>
        <taxon>Panheteroptera</taxon>
        <taxon>Cimicomorpha</taxon>
        <taxon>Reduviidae</taxon>
        <taxon>Harpactorinae</taxon>
        <taxon>Harpactorini</taxon>
        <taxon>Rhynocoris</taxon>
    </lineage>
</organism>
<feature type="transmembrane region" description="Helical" evidence="6">
    <location>
        <begin position="12"/>
        <end position="33"/>
    </location>
</feature>
<gene>
    <name evidence="8" type="ORF">O3M35_006590</name>
</gene>
<evidence type="ECO:0000256" key="4">
    <source>
        <dbReference type="ARBA" id="ARBA00023136"/>
    </source>
</evidence>
<dbReference type="GO" id="GO:0000045">
    <property type="term" value="P:autophagosome assembly"/>
    <property type="evidence" value="ECO:0007669"/>
    <property type="project" value="TreeGrafter"/>
</dbReference>
<name>A0AAW1DGL7_9HEMI</name>
<evidence type="ECO:0000256" key="1">
    <source>
        <dbReference type="ARBA" id="ARBA00004141"/>
    </source>
</evidence>
<keyword evidence="3 6" id="KW-1133">Transmembrane helix</keyword>
<dbReference type="Pfam" id="PF09335">
    <property type="entry name" value="VTT_dom"/>
    <property type="match status" value="1"/>
</dbReference>
<keyword evidence="9" id="KW-1185">Reference proteome</keyword>
<evidence type="ECO:0000313" key="8">
    <source>
        <dbReference type="EMBL" id="KAK9509234.1"/>
    </source>
</evidence>
<keyword evidence="4 6" id="KW-0472">Membrane</keyword>
<comment type="caution">
    <text evidence="8">The sequence shown here is derived from an EMBL/GenBank/DDBJ whole genome shotgun (WGS) entry which is preliminary data.</text>
</comment>
<feature type="transmembrane region" description="Helical" evidence="6">
    <location>
        <begin position="69"/>
        <end position="102"/>
    </location>
</feature>
<evidence type="ECO:0000256" key="3">
    <source>
        <dbReference type="ARBA" id="ARBA00022989"/>
    </source>
</evidence>
<dbReference type="GO" id="GO:0005789">
    <property type="term" value="C:endoplasmic reticulum membrane"/>
    <property type="evidence" value="ECO:0007669"/>
    <property type="project" value="TreeGrafter"/>
</dbReference>
<feature type="transmembrane region" description="Helical" evidence="6">
    <location>
        <begin position="108"/>
        <end position="130"/>
    </location>
</feature>
<dbReference type="InterPro" id="IPR032816">
    <property type="entry name" value="VTT_dom"/>
</dbReference>
<evidence type="ECO:0000259" key="7">
    <source>
        <dbReference type="Pfam" id="PF09335"/>
    </source>
</evidence>
<dbReference type="PANTHER" id="PTHR43220:SF18">
    <property type="entry name" value="TRANSMEMBRANE PROTEIN 41B"/>
    <property type="match status" value="1"/>
</dbReference>
<reference evidence="8 9" key="1">
    <citation type="submission" date="2022-12" db="EMBL/GenBank/DDBJ databases">
        <title>Chromosome-level genome assembly of true bugs.</title>
        <authorList>
            <person name="Ma L."/>
            <person name="Li H."/>
        </authorList>
    </citation>
    <scope>NUCLEOTIDE SEQUENCE [LARGE SCALE GENOMIC DNA]</scope>
    <source>
        <strain evidence="8">Lab_2022b</strain>
    </source>
</reference>
<dbReference type="PANTHER" id="PTHR43220">
    <property type="match status" value="1"/>
</dbReference>
<comment type="similarity">
    <text evidence="5">Belongs to the TMEM41 family.</text>
</comment>
<accession>A0AAW1DGL7</accession>
<sequence length="251" mass="28711">MPVKNDHVRTRTAVLSILVIFLLSLSALLYIYFSFPKLDEEEKKYVKIPYDIEDAKSLGRVLDRYKDKYYFEVLLAIFVTYIFLQTFAIPGSIFMTILAGFLFPFPLALTLVCFCSAVGASLCYLVSYFAGRRLIYKYFPERAEHYSKMVQKHRDNIFNYVLFLRVTPFLPNWFINIAAPVINVPIWPFCIGTFLGVAPPSFVAIQAGQTLNQLSSTTSTFSWISVLILACLALLSLVPVFIKNRLKAKFD</sequence>
<dbReference type="AlphaFoldDB" id="A0AAW1DGL7"/>
<feature type="transmembrane region" description="Helical" evidence="6">
    <location>
        <begin position="220"/>
        <end position="242"/>
    </location>
</feature>
<evidence type="ECO:0000256" key="5">
    <source>
        <dbReference type="ARBA" id="ARBA00025797"/>
    </source>
</evidence>
<evidence type="ECO:0000256" key="2">
    <source>
        <dbReference type="ARBA" id="ARBA00022692"/>
    </source>
</evidence>
<dbReference type="InterPro" id="IPR045014">
    <property type="entry name" value="TM41A/B"/>
</dbReference>
<keyword evidence="2 6" id="KW-0812">Transmembrane</keyword>
<evidence type="ECO:0000256" key="6">
    <source>
        <dbReference type="SAM" id="Phobius"/>
    </source>
</evidence>
<proteinExistence type="inferred from homology"/>
<comment type="subcellular location">
    <subcellularLocation>
        <location evidence="1">Membrane</location>
        <topology evidence="1">Multi-pass membrane protein</topology>
    </subcellularLocation>
</comment>
<evidence type="ECO:0000313" key="9">
    <source>
        <dbReference type="Proteomes" id="UP001461498"/>
    </source>
</evidence>